<dbReference type="InterPro" id="IPR050167">
    <property type="entry name" value="Ser_Thr_protein_kinase"/>
</dbReference>
<feature type="domain" description="Serine-threonine/tyrosine-protein kinase catalytic" evidence="2">
    <location>
        <begin position="756"/>
        <end position="845"/>
    </location>
</feature>
<feature type="region of interest" description="Disordered" evidence="1">
    <location>
        <begin position="258"/>
        <end position="286"/>
    </location>
</feature>
<dbReference type="InterPro" id="IPR001245">
    <property type="entry name" value="Ser-Thr/Tyr_kinase_cat_dom"/>
</dbReference>
<proteinExistence type="predicted"/>
<organism evidence="3 4">
    <name type="scientific">Volvox africanus</name>
    <dbReference type="NCBI Taxonomy" id="51714"/>
    <lineage>
        <taxon>Eukaryota</taxon>
        <taxon>Viridiplantae</taxon>
        <taxon>Chlorophyta</taxon>
        <taxon>core chlorophytes</taxon>
        <taxon>Chlorophyceae</taxon>
        <taxon>CS clade</taxon>
        <taxon>Chlamydomonadales</taxon>
        <taxon>Volvocaceae</taxon>
        <taxon>Volvox</taxon>
    </lineage>
</organism>
<feature type="region of interest" description="Disordered" evidence="1">
    <location>
        <begin position="427"/>
        <end position="455"/>
    </location>
</feature>
<feature type="region of interest" description="Disordered" evidence="1">
    <location>
        <begin position="18"/>
        <end position="66"/>
    </location>
</feature>
<gene>
    <name evidence="3" type="ORF">VaNZ11_013245</name>
</gene>
<dbReference type="PANTHER" id="PTHR23257">
    <property type="entry name" value="SERINE-THREONINE PROTEIN KINASE"/>
    <property type="match status" value="1"/>
</dbReference>
<name>A0ABQ5SH26_9CHLO</name>
<dbReference type="InterPro" id="IPR011009">
    <property type="entry name" value="Kinase-like_dom_sf"/>
</dbReference>
<feature type="region of interest" description="Disordered" evidence="1">
    <location>
        <begin position="367"/>
        <end position="386"/>
    </location>
</feature>
<evidence type="ECO:0000313" key="3">
    <source>
        <dbReference type="EMBL" id="GLI68753.1"/>
    </source>
</evidence>
<dbReference type="Proteomes" id="UP001165090">
    <property type="component" value="Unassembled WGS sequence"/>
</dbReference>
<dbReference type="EMBL" id="BSDZ01000080">
    <property type="protein sequence ID" value="GLI68753.1"/>
    <property type="molecule type" value="Genomic_DNA"/>
</dbReference>
<feature type="compositionally biased region" description="Polar residues" evidence="1">
    <location>
        <begin position="157"/>
        <end position="170"/>
    </location>
</feature>
<evidence type="ECO:0000313" key="4">
    <source>
        <dbReference type="Proteomes" id="UP001165090"/>
    </source>
</evidence>
<evidence type="ECO:0000256" key="1">
    <source>
        <dbReference type="SAM" id="MobiDB-lite"/>
    </source>
</evidence>
<reference evidence="3 4" key="1">
    <citation type="journal article" date="2023" name="IScience">
        <title>Expanded male sex-determining region conserved during the evolution of homothallism in the green alga Volvox.</title>
        <authorList>
            <person name="Yamamoto K."/>
            <person name="Matsuzaki R."/>
            <person name="Mahakham W."/>
            <person name="Heman W."/>
            <person name="Sekimoto H."/>
            <person name="Kawachi M."/>
            <person name="Minakuchi Y."/>
            <person name="Toyoda A."/>
            <person name="Nozaki H."/>
        </authorList>
    </citation>
    <scope>NUCLEOTIDE SEQUENCE [LARGE SCALE GENOMIC DNA]</scope>
    <source>
        <strain evidence="3 4">NIES-4468</strain>
    </source>
</reference>
<protein>
    <recommendedName>
        <fullName evidence="2">Serine-threonine/tyrosine-protein kinase catalytic domain-containing protein</fullName>
    </recommendedName>
</protein>
<dbReference type="SUPFAM" id="SSF56112">
    <property type="entry name" value="Protein kinase-like (PK-like)"/>
    <property type="match status" value="1"/>
</dbReference>
<dbReference type="Gene3D" id="3.30.200.20">
    <property type="entry name" value="Phosphorylase Kinase, domain 1"/>
    <property type="match status" value="1"/>
</dbReference>
<feature type="region of interest" description="Disordered" evidence="1">
    <location>
        <begin position="154"/>
        <end position="189"/>
    </location>
</feature>
<dbReference type="Gene3D" id="1.10.510.10">
    <property type="entry name" value="Transferase(Phosphotransferase) domain 1"/>
    <property type="match status" value="1"/>
</dbReference>
<feature type="region of interest" description="Disordered" evidence="1">
    <location>
        <begin position="332"/>
        <end position="359"/>
    </location>
</feature>
<keyword evidence="4" id="KW-1185">Reference proteome</keyword>
<accession>A0ABQ5SH26</accession>
<comment type="caution">
    <text evidence="3">The sequence shown here is derived from an EMBL/GenBank/DDBJ whole genome shotgun (WGS) entry which is preliminary data.</text>
</comment>
<dbReference type="Pfam" id="PF07714">
    <property type="entry name" value="PK_Tyr_Ser-Thr"/>
    <property type="match status" value="1"/>
</dbReference>
<feature type="compositionally biased region" description="Gly residues" evidence="1">
    <location>
        <begin position="374"/>
        <end position="386"/>
    </location>
</feature>
<evidence type="ECO:0000259" key="2">
    <source>
        <dbReference type="Pfam" id="PF07714"/>
    </source>
</evidence>
<sequence>MGLEWLLKSCLRSETKGLHAGIRSGVQRERSRDGQSTGDAELVQSAGPEEKARPPNEAFTTGKSRVSTTAAKSYRCEQVEAASPKATSPRIWAPYCCVAGAPKAHRAGASYRSRVDTSTARSSTGPEITEIDARQSNAACAQYVSKDGEYGFAAYSGPSNSPSVHGSARQQTDHQRYSHPRHCASSKLQEQHHHQHQLCPQEYVANECVVVPTAPTNTGSGGSDGLIATANVEPRICAALHSSIATVKREQDYEALGAKSELRGKPSAPLSPRTLLPPHPHPPTAHAQPGLYLTSPAWAVSFKRPRTAPTGSVCNRGRFPFMARLSAVSGCPQVGSGTGGSPSPKAPADSPFMTTSSLANRSFGTSDLQLASGAGPGSSAGEASGGQGRLCIPTGIRPWGQTLSDMLSLDLHAPAHCMVLCEPTDPTAQPLSSNPPRHATGAGVSNGSGGPALGSSGSTTGLMAAAVAAVAVERELGLIRVSSLEELSGQLEGLRWLASGSSGRVYTGLWKGSPVAVKVVLSDTPGQLLESSREALLSRVVSHPAICQCYTVCSETITSGHLQPARLQPRRSAVGSHRLAASLSAVDTQGFMLPTPNQDACSTPTAANGGGSVAAAAAAAAAAPAHFDEPLRLVRERGSLDAATAGDDLMRPPLPLMRPLWREERSSVQRELDCAAAMSSSIERRSPSGAVISVAIGVECEPTSPSSGSSPLLGTSHDSSAFSLETQRCPVDVQSVVGTETATTLSLSELLRSYTLAEEDSNLTTQLLPAVLLSMGAVPGKHCTIVIQEWCNQGNLLQAIRTRPFNAERSPGNHAGLLMLLHTALEVAQGLRYLHSLDIVHGDLKPRLGGLGGGMRAGGWVRDGGGWGVRLVGGKERERACGLASFMKFVHDILVNEMVGRRVWDFVPERVGGTVGWRVSMTRRCMCVYVYD</sequence>